<gene>
    <name evidence="2" type="ORF">H8S02_07170</name>
</gene>
<evidence type="ECO:0000259" key="1">
    <source>
        <dbReference type="Pfam" id="PF26226"/>
    </source>
</evidence>
<dbReference type="Pfam" id="PF26226">
    <property type="entry name" value="DUF8052"/>
    <property type="match status" value="1"/>
</dbReference>
<dbReference type="EMBL" id="JACOPK010000005">
    <property type="protein sequence ID" value="MBC5695725.1"/>
    <property type="molecule type" value="Genomic_DNA"/>
</dbReference>
<accession>A0ABR7GN34</accession>
<name>A0ABR7GN34_9FIRM</name>
<reference evidence="2 3" key="1">
    <citation type="submission" date="2020-08" db="EMBL/GenBank/DDBJ databases">
        <title>Genome public.</title>
        <authorList>
            <person name="Liu C."/>
            <person name="Sun Q."/>
        </authorList>
    </citation>
    <scope>NUCLEOTIDE SEQUENCE [LARGE SCALE GENOMIC DNA]</scope>
    <source>
        <strain evidence="2 3">M2</strain>
    </source>
</reference>
<protein>
    <recommendedName>
        <fullName evidence="1">DUF8052 domain-containing protein</fullName>
    </recommendedName>
</protein>
<dbReference type="Proteomes" id="UP000641741">
    <property type="component" value="Unassembled WGS sequence"/>
</dbReference>
<comment type="caution">
    <text evidence="2">The sequence shown here is derived from an EMBL/GenBank/DDBJ whole genome shotgun (WGS) entry which is preliminary data.</text>
</comment>
<feature type="domain" description="DUF8052" evidence="1">
    <location>
        <begin position="12"/>
        <end position="165"/>
    </location>
</feature>
<evidence type="ECO:0000313" key="2">
    <source>
        <dbReference type="EMBL" id="MBC5695725.1"/>
    </source>
</evidence>
<dbReference type="InterPro" id="IPR058365">
    <property type="entry name" value="DUF8052"/>
</dbReference>
<dbReference type="RefSeq" id="WP_186969938.1">
    <property type="nucleotide sequence ID" value="NZ_JACOPK010000005.1"/>
</dbReference>
<keyword evidence="3" id="KW-1185">Reference proteome</keyword>
<sequence length="169" mass="18835">MDFSTEFVALRDRLLETQDKAFRTQTNVEVAGRMAALCSSFTIKSERKILGLMPTGGVGHAHEYRLLFAVPKLGADELADWWAYAEKAFETLVEPDENHDFSIVSVILAAGELEKDVPKRLKKLAHEQQFEGGKHGWGSVRMACVDLEAHKLCVSRMGDSLKNIMKAAL</sequence>
<evidence type="ECO:0000313" key="3">
    <source>
        <dbReference type="Proteomes" id="UP000641741"/>
    </source>
</evidence>
<organism evidence="2 3">
    <name type="scientific">Agathobaculum hominis</name>
    <dbReference type="NCBI Taxonomy" id="2763014"/>
    <lineage>
        <taxon>Bacteria</taxon>
        <taxon>Bacillati</taxon>
        <taxon>Bacillota</taxon>
        <taxon>Clostridia</taxon>
        <taxon>Eubacteriales</taxon>
        <taxon>Butyricicoccaceae</taxon>
        <taxon>Agathobaculum</taxon>
    </lineage>
</organism>
<proteinExistence type="predicted"/>